<feature type="region of interest" description="Disordered" evidence="1">
    <location>
        <begin position="1"/>
        <end position="38"/>
    </location>
</feature>
<dbReference type="AlphaFoldDB" id="A0AAV1GAL1"/>
<sequence>MVDGVLHESARSSSWANPPAGRRTQSSVSVGGKSGVSSAAAGGACVAAEASFSLLRHPAHNENKPARYTPGSEPRTELQGRGKTLSFTGVLMASAAHPPELYSRSNLQVGP</sequence>
<evidence type="ECO:0000313" key="2">
    <source>
        <dbReference type="EMBL" id="CAJ1069901.1"/>
    </source>
</evidence>
<dbReference type="Proteomes" id="UP001178508">
    <property type="component" value="Chromosome 13"/>
</dbReference>
<organism evidence="2 3">
    <name type="scientific">Xyrichtys novacula</name>
    <name type="common">Pearly razorfish</name>
    <name type="synonym">Hemipteronotus novacula</name>
    <dbReference type="NCBI Taxonomy" id="13765"/>
    <lineage>
        <taxon>Eukaryota</taxon>
        <taxon>Metazoa</taxon>
        <taxon>Chordata</taxon>
        <taxon>Craniata</taxon>
        <taxon>Vertebrata</taxon>
        <taxon>Euteleostomi</taxon>
        <taxon>Actinopterygii</taxon>
        <taxon>Neopterygii</taxon>
        <taxon>Teleostei</taxon>
        <taxon>Neoteleostei</taxon>
        <taxon>Acanthomorphata</taxon>
        <taxon>Eupercaria</taxon>
        <taxon>Labriformes</taxon>
        <taxon>Labridae</taxon>
        <taxon>Xyrichtys</taxon>
    </lineage>
</organism>
<reference evidence="2" key="1">
    <citation type="submission" date="2023-08" db="EMBL/GenBank/DDBJ databases">
        <authorList>
            <person name="Alioto T."/>
            <person name="Alioto T."/>
            <person name="Gomez Garrido J."/>
        </authorList>
    </citation>
    <scope>NUCLEOTIDE SEQUENCE</scope>
</reference>
<evidence type="ECO:0000313" key="3">
    <source>
        <dbReference type="Proteomes" id="UP001178508"/>
    </source>
</evidence>
<dbReference type="EMBL" id="OY660876">
    <property type="protein sequence ID" value="CAJ1069901.1"/>
    <property type="molecule type" value="Genomic_DNA"/>
</dbReference>
<evidence type="ECO:0000256" key="1">
    <source>
        <dbReference type="SAM" id="MobiDB-lite"/>
    </source>
</evidence>
<gene>
    <name evidence="2" type="ORF">XNOV1_A013719</name>
</gene>
<accession>A0AAV1GAL1</accession>
<feature type="compositionally biased region" description="Low complexity" evidence="1">
    <location>
        <begin position="26"/>
        <end position="38"/>
    </location>
</feature>
<keyword evidence="3" id="KW-1185">Reference proteome</keyword>
<feature type="region of interest" description="Disordered" evidence="1">
    <location>
        <begin position="55"/>
        <end position="82"/>
    </location>
</feature>
<proteinExistence type="predicted"/>
<name>A0AAV1GAL1_XYRNO</name>
<feature type="compositionally biased region" description="Basic and acidic residues" evidence="1">
    <location>
        <begin position="1"/>
        <end position="10"/>
    </location>
</feature>
<protein>
    <submittedName>
        <fullName evidence="2">Uncharacterized protein</fullName>
    </submittedName>
</protein>